<evidence type="ECO:0000313" key="2">
    <source>
        <dbReference type="Proteomes" id="UP000492821"/>
    </source>
</evidence>
<organism evidence="2 3">
    <name type="scientific">Panagrellus redivivus</name>
    <name type="common">Microworm</name>
    <dbReference type="NCBI Taxonomy" id="6233"/>
    <lineage>
        <taxon>Eukaryota</taxon>
        <taxon>Metazoa</taxon>
        <taxon>Ecdysozoa</taxon>
        <taxon>Nematoda</taxon>
        <taxon>Chromadorea</taxon>
        <taxon>Rhabditida</taxon>
        <taxon>Tylenchina</taxon>
        <taxon>Panagrolaimomorpha</taxon>
        <taxon>Panagrolaimoidea</taxon>
        <taxon>Panagrolaimidae</taxon>
        <taxon>Panagrellus</taxon>
    </lineage>
</organism>
<feature type="transmembrane region" description="Helical" evidence="1">
    <location>
        <begin position="134"/>
        <end position="153"/>
    </location>
</feature>
<accession>A0A7E4URZ8</accession>
<feature type="transmembrane region" description="Helical" evidence="1">
    <location>
        <begin position="65"/>
        <end position="89"/>
    </location>
</feature>
<dbReference type="AlphaFoldDB" id="A0A7E4URZ8"/>
<dbReference type="Proteomes" id="UP000492821">
    <property type="component" value="Unassembled WGS sequence"/>
</dbReference>
<sequence>MARCRVRVIKWDSNQPNALLLVPRRYWKFVRVDRKIELYSARSNFTCAVFHLAIVVWISQTSNPAWLDLVCFEAFCCVFHALFGTFDAYLYQHSLGNRSFCTSHPVFRWFYGLQLLLGAVLVTLPWFFALESGIVEIILASWTTVINIGFCFAKKTRDLKRGVDMIQRGLDRYLYDC</sequence>
<evidence type="ECO:0000256" key="1">
    <source>
        <dbReference type="SAM" id="Phobius"/>
    </source>
</evidence>
<keyword evidence="1" id="KW-1133">Transmembrane helix</keyword>
<feature type="transmembrane region" description="Helical" evidence="1">
    <location>
        <begin position="109"/>
        <end position="128"/>
    </location>
</feature>
<protein>
    <submittedName>
        <fullName evidence="3">7TM_GPCR_Srx domain-containing protein</fullName>
    </submittedName>
</protein>
<keyword evidence="1" id="KW-0472">Membrane</keyword>
<dbReference type="WBParaSite" id="Pan_g12139.t1">
    <property type="protein sequence ID" value="Pan_g12139.t1"/>
    <property type="gene ID" value="Pan_g12139"/>
</dbReference>
<proteinExistence type="predicted"/>
<keyword evidence="1" id="KW-0812">Transmembrane</keyword>
<name>A0A7E4URZ8_PANRE</name>
<keyword evidence="2" id="KW-1185">Reference proteome</keyword>
<evidence type="ECO:0000313" key="3">
    <source>
        <dbReference type="WBParaSite" id="Pan_g12139.t1"/>
    </source>
</evidence>
<reference evidence="3" key="2">
    <citation type="submission" date="2020-10" db="UniProtKB">
        <authorList>
            <consortium name="WormBaseParasite"/>
        </authorList>
    </citation>
    <scope>IDENTIFICATION</scope>
</reference>
<feature type="transmembrane region" description="Helical" evidence="1">
    <location>
        <begin position="41"/>
        <end position="59"/>
    </location>
</feature>
<reference evidence="2" key="1">
    <citation type="journal article" date="2013" name="Genetics">
        <title>The draft genome and transcriptome of Panagrellus redivivus are shaped by the harsh demands of a free-living lifestyle.</title>
        <authorList>
            <person name="Srinivasan J."/>
            <person name="Dillman A.R."/>
            <person name="Macchietto M.G."/>
            <person name="Heikkinen L."/>
            <person name="Lakso M."/>
            <person name="Fracchia K.M."/>
            <person name="Antoshechkin I."/>
            <person name="Mortazavi A."/>
            <person name="Wong G."/>
            <person name="Sternberg P.W."/>
        </authorList>
    </citation>
    <scope>NUCLEOTIDE SEQUENCE [LARGE SCALE GENOMIC DNA]</scope>
    <source>
        <strain evidence="2">MT8872</strain>
    </source>
</reference>